<dbReference type="Proteomes" id="UP000000560">
    <property type="component" value="Chromosome VII"/>
</dbReference>
<reference evidence="2" key="2">
    <citation type="journal article" date="2009" name="Fungal Genet. Biol.">
        <title>The 2008 update of the Aspergillus nidulans genome annotation: a community effort.</title>
        <authorList>
            <person name="Wortman J.R."/>
            <person name="Gilsenan J.M."/>
            <person name="Joardar V."/>
            <person name="Deegan J."/>
            <person name="Clutterbuck J."/>
            <person name="Andersen M.R."/>
            <person name="Archer D."/>
            <person name="Bencina M."/>
            <person name="Braus G."/>
            <person name="Coutinho P."/>
            <person name="von Dohren H."/>
            <person name="Doonan J."/>
            <person name="Driessen A.J."/>
            <person name="Durek P."/>
            <person name="Espeso E."/>
            <person name="Fekete E."/>
            <person name="Flipphi M."/>
            <person name="Estrada C.G."/>
            <person name="Geysens S."/>
            <person name="Goldman G."/>
            <person name="de Groot P.W."/>
            <person name="Hansen K."/>
            <person name="Harris S.D."/>
            <person name="Heinekamp T."/>
            <person name="Helmstaedt K."/>
            <person name="Henrissat B."/>
            <person name="Hofmann G."/>
            <person name="Homan T."/>
            <person name="Horio T."/>
            <person name="Horiuchi H."/>
            <person name="James S."/>
            <person name="Jones M."/>
            <person name="Karaffa L."/>
            <person name="Karanyi Z."/>
            <person name="Kato M."/>
            <person name="Keller N."/>
            <person name="Kelly D.E."/>
            <person name="Kiel J.A."/>
            <person name="Kim J.M."/>
            <person name="van der Klei I.J."/>
            <person name="Klis F.M."/>
            <person name="Kovalchuk A."/>
            <person name="Krasevec N."/>
            <person name="Kubicek C.P."/>
            <person name="Liu B."/>
            <person name="Maccabe A."/>
            <person name="Meyer V."/>
            <person name="Mirabito P."/>
            <person name="Miskei M."/>
            <person name="Mos M."/>
            <person name="Mullins J."/>
            <person name="Nelson D.R."/>
            <person name="Nielsen J."/>
            <person name="Oakley B.R."/>
            <person name="Osmani S.A."/>
            <person name="Pakula T."/>
            <person name="Paszewski A."/>
            <person name="Paulsen I."/>
            <person name="Pilsyk S."/>
            <person name="Pocsi I."/>
            <person name="Punt P.J."/>
            <person name="Ram A.F."/>
            <person name="Ren Q."/>
            <person name="Robellet X."/>
            <person name="Robson G."/>
            <person name="Seiboth B."/>
            <person name="van Solingen P."/>
            <person name="Specht T."/>
            <person name="Sun J."/>
            <person name="Taheri-Talesh N."/>
            <person name="Takeshita N."/>
            <person name="Ussery D."/>
            <person name="vanKuyk P.A."/>
            <person name="Visser H."/>
            <person name="van de Vondervoort P.J."/>
            <person name="de Vries R.P."/>
            <person name="Walton J."/>
            <person name="Xiang X."/>
            <person name="Xiong Y."/>
            <person name="Zeng A.P."/>
            <person name="Brandt B.W."/>
            <person name="Cornell M.J."/>
            <person name="van den Hondel C.A."/>
            <person name="Visser J."/>
            <person name="Oliver S.G."/>
            <person name="Turner G."/>
        </authorList>
    </citation>
    <scope>GENOME REANNOTATION</scope>
    <source>
        <strain evidence="2">FGSC A4 / ATCC 38163 / CBS 112.46 / NRRL 194 / M139</strain>
    </source>
</reference>
<dbReference type="KEGG" id="ani:ANIA_02097"/>
<evidence type="ECO:0000313" key="2">
    <source>
        <dbReference type="Proteomes" id="UP000000560"/>
    </source>
</evidence>
<accession>Q5BBI3</accession>
<accession>C8VLX6</accession>
<organism evidence="1 2">
    <name type="scientific">Emericella nidulans (strain FGSC A4 / ATCC 38163 / CBS 112.46 / NRRL 194 / M139)</name>
    <name type="common">Aspergillus nidulans</name>
    <dbReference type="NCBI Taxonomy" id="227321"/>
    <lineage>
        <taxon>Eukaryota</taxon>
        <taxon>Fungi</taxon>
        <taxon>Dikarya</taxon>
        <taxon>Ascomycota</taxon>
        <taxon>Pezizomycotina</taxon>
        <taxon>Eurotiomycetes</taxon>
        <taxon>Eurotiomycetidae</taxon>
        <taxon>Eurotiales</taxon>
        <taxon>Aspergillaceae</taxon>
        <taxon>Aspergillus</taxon>
        <taxon>Aspergillus subgen. Nidulantes</taxon>
    </lineage>
</organism>
<dbReference type="VEuPathDB" id="FungiDB:AN2097"/>
<evidence type="ECO:0000313" key="1">
    <source>
        <dbReference type="EMBL" id="CBF86173.1"/>
    </source>
</evidence>
<name>Q5BBI3_EMENI</name>
<dbReference type="RefSeq" id="XP_659701.1">
    <property type="nucleotide sequence ID" value="XM_654609.1"/>
</dbReference>
<dbReference type="EMBL" id="BN001307">
    <property type="protein sequence ID" value="CBF86173.1"/>
    <property type="molecule type" value="Genomic_DNA"/>
</dbReference>
<proteinExistence type="predicted"/>
<protein>
    <submittedName>
        <fullName evidence="1">Uncharacterized protein</fullName>
    </submittedName>
</protein>
<sequence length="156" mass="17154">MNYGEKWQKNYLGLEPGISPLDLQRGDDDAGGGFSVLKEPFETRQIRHFAPGIPRPGYNCFSVYLWSHTVNSDHSNTVSNPSFLTPTIDNAAPGHRTARPAAWRSKWVCGVPPAAQDSRHQMAGTLHYSTGIIEPYSLLRAPSNSPCLACLASQEE</sequence>
<reference evidence="2" key="1">
    <citation type="journal article" date="2005" name="Nature">
        <title>Sequencing of Aspergillus nidulans and comparative analysis with A. fumigatus and A. oryzae.</title>
        <authorList>
            <person name="Galagan J.E."/>
            <person name="Calvo S.E."/>
            <person name="Cuomo C."/>
            <person name="Ma L.J."/>
            <person name="Wortman J.R."/>
            <person name="Batzoglou S."/>
            <person name="Lee S.I."/>
            <person name="Basturkmen M."/>
            <person name="Spevak C.C."/>
            <person name="Clutterbuck J."/>
            <person name="Kapitonov V."/>
            <person name="Jurka J."/>
            <person name="Scazzocchio C."/>
            <person name="Farman M."/>
            <person name="Butler J."/>
            <person name="Purcell S."/>
            <person name="Harris S."/>
            <person name="Braus G.H."/>
            <person name="Draht O."/>
            <person name="Busch S."/>
            <person name="D'Enfert C."/>
            <person name="Bouchier C."/>
            <person name="Goldman G.H."/>
            <person name="Bell-Pedersen D."/>
            <person name="Griffiths-Jones S."/>
            <person name="Doonan J.H."/>
            <person name="Yu J."/>
            <person name="Vienken K."/>
            <person name="Pain A."/>
            <person name="Freitag M."/>
            <person name="Selker E.U."/>
            <person name="Archer D.B."/>
            <person name="Penalva M.A."/>
            <person name="Oakley B.R."/>
            <person name="Momany M."/>
            <person name="Tanaka T."/>
            <person name="Kumagai T."/>
            <person name="Asai K."/>
            <person name="Machida M."/>
            <person name="Nierman W.C."/>
            <person name="Denning D.W."/>
            <person name="Caddick M."/>
            <person name="Hynes M."/>
            <person name="Paoletti M."/>
            <person name="Fischer R."/>
            <person name="Miller B."/>
            <person name="Dyer P."/>
            <person name="Sachs M.S."/>
            <person name="Osmani S.A."/>
            <person name="Birren B.W."/>
        </authorList>
    </citation>
    <scope>NUCLEOTIDE SEQUENCE [LARGE SCALE GENOMIC DNA]</scope>
    <source>
        <strain evidence="2">FGSC A4 / ATCC 38163 / CBS 112.46 / NRRL 194 / M139</strain>
    </source>
</reference>
<gene>
    <name evidence="1" type="ORF">ANIA_02097</name>
</gene>
<dbReference type="HOGENOM" id="CLU_1686544_0_0_1"/>
<dbReference type="InParanoid" id="Q5BBI3"/>
<dbReference type="GeneID" id="2874633"/>
<dbReference type="AlphaFoldDB" id="Q5BBI3"/>
<keyword evidence="2" id="KW-1185">Reference proteome</keyword>